<proteinExistence type="predicted"/>
<dbReference type="CDD" id="cd00174">
    <property type="entry name" value="SH3"/>
    <property type="match status" value="1"/>
</dbReference>
<dbReference type="GO" id="GO:0030864">
    <property type="term" value="C:cortical actin cytoskeleton"/>
    <property type="evidence" value="ECO:0007669"/>
    <property type="project" value="UniProtKB-ARBA"/>
</dbReference>
<dbReference type="SMART" id="SM00326">
    <property type="entry name" value="SH3"/>
    <property type="match status" value="1"/>
</dbReference>
<name>A0AAD5TE73_9FUNG</name>
<protein>
    <submittedName>
        <fullName evidence="9">Formin-binding protein 1</fullName>
    </submittedName>
</protein>
<evidence type="ECO:0000256" key="1">
    <source>
        <dbReference type="ARBA" id="ARBA00022443"/>
    </source>
</evidence>
<evidence type="ECO:0000256" key="6">
    <source>
        <dbReference type="SAM" id="MobiDB-lite"/>
    </source>
</evidence>
<feature type="coiled-coil region" evidence="5">
    <location>
        <begin position="132"/>
        <end position="201"/>
    </location>
</feature>
<dbReference type="GO" id="GO:0030036">
    <property type="term" value="P:actin cytoskeleton organization"/>
    <property type="evidence" value="ECO:0007669"/>
    <property type="project" value="UniProtKB-ARBA"/>
</dbReference>
<sequence length="566" mass="62214">MAANPETAFGRTLWDQWESVEQYTSVGTKSLERFNDFLKARSEIEAKYARELQKLAKTQKDEAVVAAKPKEKGGFNMAVMSGTVAQSWLQLLTVTEHTAAFHTSLAEQLDGEMRKSIKTQIKDNGNIFKQQFEEIRKAKEEYRKQVELLEKTRQKYDKATKDMDAARQAYESANQDMNKTAKDIEKLRSDAEKKAMTAQDAAAVYRECIDQTNAAKQKHFEETLPNILDDVQSKDEQNRIEFTRKAFLRYADLLNAQTPSITSSIDAMVSIFSKITPSYDSATFVKLCRSNAPHPADFQFEERALYTPGGALSPSSTSGSSSTMSAVGKKGSLTRGFTKADLVDESKEDAIVSLGIGSKAGRKKAVERIKALEKELAENEKKRTGCETLISVYKSKPEISQDPKVARDLDDQINALEARISGIQARRHKLVSYVAAIDGTTILPDGSPLGTSPLVFSPDSVASFRSAEVHAAGGGSYRSAFSGDDDGQGGAELEAGDDLPGTVVEPAIGRARMIYDYEGAPGDLSVVAGEEIEVLDKQDDGWWKARVTREDGVVEGFVPGNYTEEI</sequence>
<dbReference type="InterPro" id="IPR001060">
    <property type="entry name" value="FCH_dom"/>
</dbReference>
<dbReference type="InterPro" id="IPR057870">
    <property type="entry name" value="HR1_TOCA"/>
</dbReference>
<dbReference type="PANTHER" id="PTHR15735">
    <property type="entry name" value="FCH AND DOUBLE SH3 DOMAINS PROTEIN"/>
    <property type="match status" value="1"/>
</dbReference>
<evidence type="ECO:0000256" key="3">
    <source>
        <dbReference type="PROSITE-ProRule" id="PRU00192"/>
    </source>
</evidence>
<dbReference type="PROSITE" id="PS50002">
    <property type="entry name" value="SH3"/>
    <property type="match status" value="1"/>
</dbReference>
<evidence type="ECO:0000256" key="5">
    <source>
        <dbReference type="SAM" id="Coils"/>
    </source>
</evidence>
<feature type="domain" description="F-BAR" evidence="8">
    <location>
        <begin position="7"/>
        <end position="280"/>
    </location>
</feature>
<feature type="coiled-coil region" evidence="5">
    <location>
        <begin position="362"/>
        <end position="426"/>
    </location>
</feature>
<dbReference type="PANTHER" id="PTHR15735:SF12">
    <property type="entry name" value="CDC42-INTERACTING PROTEIN 4, ISOFORM B"/>
    <property type="match status" value="1"/>
</dbReference>
<evidence type="ECO:0000259" key="7">
    <source>
        <dbReference type="PROSITE" id="PS50002"/>
    </source>
</evidence>
<keyword evidence="1 3" id="KW-0728">SH3 domain</keyword>
<dbReference type="InterPro" id="IPR027267">
    <property type="entry name" value="AH/BAR_dom_sf"/>
</dbReference>
<dbReference type="SMART" id="SM00055">
    <property type="entry name" value="FCH"/>
    <property type="match status" value="1"/>
</dbReference>
<evidence type="ECO:0000313" key="9">
    <source>
        <dbReference type="EMBL" id="KAJ3174023.1"/>
    </source>
</evidence>
<reference evidence="9" key="1">
    <citation type="submission" date="2020-05" db="EMBL/GenBank/DDBJ databases">
        <title>Phylogenomic resolution of chytrid fungi.</title>
        <authorList>
            <person name="Stajich J.E."/>
            <person name="Amses K."/>
            <person name="Simmons R."/>
            <person name="Seto K."/>
            <person name="Myers J."/>
            <person name="Bonds A."/>
            <person name="Quandt C.A."/>
            <person name="Barry K."/>
            <person name="Liu P."/>
            <person name="Grigoriev I."/>
            <person name="Longcore J.E."/>
            <person name="James T.Y."/>
        </authorList>
    </citation>
    <scope>NUCLEOTIDE SEQUENCE</scope>
    <source>
        <strain evidence="9">JEL0379</strain>
    </source>
</reference>
<evidence type="ECO:0000256" key="2">
    <source>
        <dbReference type="ARBA" id="ARBA00023054"/>
    </source>
</evidence>
<dbReference type="Pfam" id="PF00018">
    <property type="entry name" value="SH3_1"/>
    <property type="match status" value="1"/>
</dbReference>
<dbReference type="Gene3D" id="6.10.140.470">
    <property type="match status" value="1"/>
</dbReference>
<keyword evidence="10" id="KW-1185">Reference proteome</keyword>
<accession>A0AAD5TE73</accession>
<evidence type="ECO:0000259" key="8">
    <source>
        <dbReference type="PROSITE" id="PS51741"/>
    </source>
</evidence>
<keyword evidence="2 4" id="KW-0175">Coiled coil</keyword>
<dbReference type="Pfam" id="PF00611">
    <property type="entry name" value="FCH"/>
    <property type="match status" value="1"/>
</dbReference>
<evidence type="ECO:0000313" key="10">
    <source>
        <dbReference type="Proteomes" id="UP001212152"/>
    </source>
</evidence>
<feature type="domain" description="SH3" evidence="7">
    <location>
        <begin position="506"/>
        <end position="566"/>
    </location>
</feature>
<dbReference type="InterPro" id="IPR001452">
    <property type="entry name" value="SH3_domain"/>
</dbReference>
<dbReference type="InterPro" id="IPR031160">
    <property type="entry name" value="F_BAR_dom"/>
</dbReference>
<dbReference type="SUPFAM" id="SSF103657">
    <property type="entry name" value="BAR/IMD domain-like"/>
    <property type="match status" value="1"/>
</dbReference>
<dbReference type="Gene3D" id="2.30.30.40">
    <property type="entry name" value="SH3 Domains"/>
    <property type="match status" value="1"/>
</dbReference>
<feature type="region of interest" description="Disordered" evidence="6">
    <location>
        <begin position="478"/>
        <end position="498"/>
    </location>
</feature>
<dbReference type="PRINTS" id="PR00452">
    <property type="entry name" value="SH3DOMAIN"/>
</dbReference>
<dbReference type="AlphaFoldDB" id="A0AAD5TE73"/>
<dbReference type="EMBL" id="JADGJQ010000066">
    <property type="protein sequence ID" value="KAJ3174023.1"/>
    <property type="molecule type" value="Genomic_DNA"/>
</dbReference>
<dbReference type="Pfam" id="PF25610">
    <property type="entry name" value="HR1_TOCA"/>
    <property type="match status" value="1"/>
</dbReference>
<gene>
    <name evidence="9" type="primary">FNBP1</name>
    <name evidence="9" type="ORF">HDU87_007238</name>
</gene>
<evidence type="ECO:0000256" key="4">
    <source>
        <dbReference type="PROSITE-ProRule" id="PRU01077"/>
    </source>
</evidence>
<dbReference type="InterPro" id="IPR036028">
    <property type="entry name" value="SH3-like_dom_sf"/>
</dbReference>
<dbReference type="SUPFAM" id="SSF50044">
    <property type="entry name" value="SH3-domain"/>
    <property type="match status" value="1"/>
</dbReference>
<organism evidence="9 10">
    <name type="scientific">Geranomyces variabilis</name>
    <dbReference type="NCBI Taxonomy" id="109894"/>
    <lineage>
        <taxon>Eukaryota</taxon>
        <taxon>Fungi</taxon>
        <taxon>Fungi incertae sedis</taxon>
        <taxon>Chytridiomycota</taxon>
        <taxon>Chytridiomycota incertae sedis</taxon>
        <taxon>Chytridiomycetes</taxon>
        <taxon>Spizellomycetales</taxon>
        <taxon>Powellomycetaceae</taxon>
        <taxon>Geranomyces</taxon>
    </lineage>
</organism>
<dbReference type="Proteomes" id="UP001212152">
    <property type="component" value="Unassembled WGS sequence"/>
</dbReference>
<feature type="compositionally biased region" description="Low complexity" evidence="6">
    <location>
        <begin position="309"/>
        <end position="326"/>
    </location>
</feature>
<dbReference type="Gene3D" id="1.20.1270.60">
    <property type="entry name" value="Arfaptin homology (AH) domain/BAR domain"/>
    <property type="match status" value="1"/>
</dbReference>
<feature type="region of interest" description="Disordered" evidence="6">
    <location>
        <begin position="309"/>
        <end position="329"/>
    </location>
</feature>
<dbReference type="PROSITE" id="PS51741">
    <property type="entry name" value="F_BAR"/>
    <property type="match status" value="1"/>
</dbReference>
<comment type="caution">
    <text evidence="9">The sequence shown here is derived from an EMBL/GenBank/DDBJ whole genome shotgun (WGS) entry which is preliminary data.</text>
</comment>